<dbReference type="Gene3D" id="2.30.310.10">
    <property type="entry name" value="ibrinogen binding protein from staphylococcus aureus domain"/>
    <property type="match status" value="1"/>
</dbReference>
<dbReference type="GO" id="GO:0140708">
    <property type="term" value="P:CAT tailing"/>
    <property type="evidence" value="ECO:0007669"/>
    <property type="project" value="UniProtKB-ARBA"/>
</dbReference>
<reference evidence="12" key="3">
    <citation type="submission" date="2025-09" db="UniProtKB">
        <authorList>
            <consortium name="Ensembl"/>
        </authorList>
    </citation>
    <scope>IDENTIFICATION</scope>
</reference>
<dbReference type="GO" id="GO:1990112">
    <property type="term" value="C:RQC complex"/>
    <property type="evidence" value="ECO:0007669"/>
    <property type="project" value="TreeGrafter"/>
</dbReference>
<dbReference type="GO" id="GO:0005737">
    <property type="term" value="C:cytoplasm"/>
    <property type="evidence" value="ECO:0007669"/>
    <property type="project" value="UniProtKB-SubCell"/>
</dbReference>
<keyword evidence="4" id="KW-0963">Cytoplasm</keyword>
<evidence type="ECO:0000256" key="1">
    <source>
        <dbReference type="ARBA" id="ARBA00004123"/>
    </source>
</evidence>
<evidence type="ECO:0000256" key="6">
    <source>
        <dbReference type="ARBA" id="ARBA00023242"/>
    </source>
</evidence>
<comment type="similarity">
    <text evidence="3">Belongs to the NEMF family.</text>
</comment>
<dbReference type="GO" id="GO:0043023">
    <property type="term" value="F:ribosomal large subunit binding"/>
    <property type="evidence" value="ECO:0007669"/>
    <property type="project" value="TreeGrafter"/>
</dbReference>
<dbReference type="FunCoup" id="H2YKU7">
    <property type="interactions" value="653"/>
</dbReference>
<dbReference type="Pfam" id="PF05670">
    <property type="entry name" value="NFACT-R_1"/>
    <property type="match status" value="1"/>
</dbReference>
<reference evidence="12" key="2">
    <citation type="submission" date="2025-08" db="UniProtKB">
        <authorList>
            <consortium name="Ensembl"/>
        </authorList>
    </citation>
    <scope>IDENTIFICATION</scope>
</reference>
<proteinExistence type="inferred from homology"/>
<sequence>MKTRFTTLDICAVLSEINEKIIGMRLVNVYDIDHKTYLFKLARPDNKAMLLVESGMRIHLSEFDWPKNPMPSNFSVKLRKHLRGRRLVSATQLGIDRIVDLQFGSGDASYHVFVELYDRVSQHVWLWHYYLIDVIVMSQENDDVKTAVHEAYPRTSARGVEPITTIERLQEILKSAKPESVVKRVLNPHLPYGASCIDHSISVAGFPVNAKLGKDFHWETDTGKLHEALKTADEILRSAMTHVCQGFIIQKLEKKSDGELKTNVEFHPYLFNHHKDQPHKQFDSFNKAVDEFFSSLESQKTDMKLLQRERAAMRKLDNVRKDHESRLTGLRSEQENDQEKARLIESNLQMIDEAILVVRSAIANQVDWKEIRSLVHDAQVRGDKVASSIKSLKLETNSMVMSLRWVGISKPPPHSPPVEDWFGSSDEEEVAPGSSVKVEVDLSMSAVFWFEKFLWFISSENYLVIGGRDAQQNEIIVKRYLNQGHPIPPKTLNEAGTMAICHSAAWDAKVVTSAWWVRREQVSKTAPSGEYLTTGSFLIRGKKDYLPPSYLVYGFGFLFKVSTIAV</sequence>
<protein>
    <recommendedName>
        <fullName evidence="8">Ribosome quality control complex subunit NEMF</fullName>
    </recommendedName>
    <alternativeName>
        <fullName evidence="9">Nuclear export mediator factor</fullName>
    </alternativeName>
</protein>
<dbReference type="Proteomes" id="UP000007875">
    <property type="component" value="Unassembled WGS sequence"/>
</dbReference>
<dbReference type="GO" id="GO:0000049">
    <property type="term" value="F:tRNA binding"/>
    <property type="evidence" value="ECO:0007669"/>
    <property type="project" value="TreeGrafter"/>
</dbReference>
<keyword evidence="5 10" id="KW-0175">Coiled coil</keyword>
<comment type="subunit">
    <text evidence="7">Component of the ribosome quality control complex (RQC), composed of the E3 ubiquitin ligase LTN1, TCF25 and NEMF associated with the 60S ribosomal subunit. The complex probably also contains VCP/p97 and its ubiquitin-binding cofactors. Interacts (via its N-terminus) with XPO1.</text>
</comment>
<dbReference type="InterPro" id="IPR051608">
    <property type="entry name" value="RQC_Subunit_NEMF"/>
</dbReference>
<evidence type="ECO:0000259" key="11">
    <source>
        <dbReference type="Pfam" id="PF05670"/>
    </source>
</evidence>
<name>H2YKU7_CIOSA</name>
<accession>H2YKU7</accession>
<evidence type="ECO:0000256" key="2">
    <source>
        <dbReference type="ARBA" id="ARBA00004496"/>
    </source>
</evidence>
<evidence type="ECO:0000256" key="4">
    <source>
        <dbReference type="ARBA" id="ARBA00022490"/>
    </source>
</evidence>
<evidence type="ECO:0000313" key="13">
    <source>
        <dbReference type="Proteomes" id="UP000007875"/>
    </source>
</evidence>
<reference evidence="13" key="1">
    <citation type="submission" date="2003-08" db="EMBL/GenBank/DDBJ databases">
        <authorList>
            <person name="Birren B."/>
            <person name="Nusbaum C."/>
            <person name="Abebe A."/>
            <person name="Abouelleil A."/>
            <person name="Adekoya E."/>
            <person name="Ait-zahra M."/>
            <person name="Allen N."/>
            <person name="Allen T."/>
            <person name="An P."/>
            <person name="Anderson M."/>
            <person name="Anderson S."/>
            <person name="Arachchi H."/>
            <person name="Armbruster J."/>
            <person name="Bachantsang P."/>
            <person name="Baldwin J."/>
            <person name="Barry A."/>
            <person name="Bayul T."/>
            <person name="Blitshsteyn B."/>
            <person name="Bloom T."/>
            <person name="Blye J."/>
            <person name="Boguslavskiy L."/>
            <person name="Borowsky M."/>
            <person name="Boukhgalter B."/>
            <person name="Brunache A."/>
            <person name="Butler J."/>
            <person name="Calixte N."/>
            <person name="Calvo S."/>
            <person name="Camarata J."/>
            <person name="Campo K."/>
            <person name="Chang J."/>
            <person name="Cheshatsang Y."/>
            <person name="Citroen M."/>
            <person name="Collymore A."/>
            <person name="Considine T."/>
            <person name="Cook A."/>
            <person name="Cooke P."/>
            <person name="Corum B."/>
            <person name="Cuomo C."/>
            <person name="David R."/>
            <person name="Dawoe T."/>
            <person name="Degray S."/>
            <person name="Dodge S."/>
            <person name="Dooley K."/>
            <person name="Dorje P."/>
            <person name="Dorjee K."/>
            <person name="Dorris L."/>
            <person name="Duffey N."/>
            <person name="Dupes A."/>
            <person name="Elkins T."/>
            <person name="Engels R."/>
            <person name="Erickson J."/>
            <person name="Farina A."/>
            <person name="Faro S."/>
            <person name="Ferreira P."/>
            <person name="Fischer H."/>
            <person name="Fitzgerald M."/>
            <person name="Foley K."/>
            <person name="Gage D."/>
            <person name="Galagan J."/>
            <person name="Gearin G."/>
            <person name="Gnerre S."/>
            <person name="Gnirke A."/>
            <person name="Goyette A."/>
            <person name="Graham J."/>
            <person name="Grandbois E."/>
            <person name="Gyaltsen K."/>
            <person name="Hafez N."/>
            <person name="Hagopian D."/>
            <person name="Hagos B."/>
            <person name="Hall J."/>
            <person name="Hatcher B."/>
            <person name="Heller A."/>
            <person name="Higgins H."/>
            <person name="Honan T."/>
            <person name="Horn A."/>
            <person name="Houde N."/>
            <person name="Hughes L."/>
            <person name="Hulme W."/>
            <person name="Husby E."/>
            <person name="Iliev I."/>
            <person name="Jaffe D."/>
            <person name="Jones C."/>
            <person name="Kamal M."/>
            <person name="Kamat A."/>
            <person name="Kamvysselis M."/>
            <person name="Karlsson E."/>
            <person name="Kells C."/>
            <person name="Kieu A."/>
            <person name="Kisner P."/>
            <person name="Kodira C."/>
            <person name="Kulbokas E."/>
            <person name="Labutti K."/>
            <person name="Lama D."/>
            <person name="Landers T."/>
            <person name="Leger J."/>
            <person name="Levine S."/>
            <person name="Lewis D."/>
            <person name="Lewis T."/>
            <person name="Lindblad-toh K."/>
            <person name="Liu X."/>
            <person name="Lokyitsang T."/>
            <person name="Lokyitsang Y."/>
            <person name="Lucien O."/>
            <person name="Lui A."/>
            <person name="Ma L.J."/>
            <person name="Mabbitt R."/>
            <person name="Macdonald J."/>
            <person name="Maclean C."/>
            <person name="Major J."/>
            <person name="Manning J."/>
            <person name="Marabella R."/>
            <person name="Maru K."/>
            <person name="Matthews C."/>
            <person name="Mauceli E."/>
            <person name="Mccarthy M."/>
            <person name="Mcdonough S."/>
            <person name="Mcghee T."/>
            <person name="Meldrim J."/>
            <person name="Meneus L."/>
            <person name="Mesirov J."/>
            <person name="Mihalev A."/>
            <person name="Mihova T."/>
            <person name="Mikkelsen T."/>
            <person name="Mlenga V."/>
            <person name="Moru K."/>
            <person name="Mozes J."/>
            <person name="Mulrain L."/>
            <person name="Munson G."/>
            <person name="Naylor J."/>
            <person name="Newes C."/>
            <person name="Nguyen C."/>
            <person name="Nguyen N."/>
            <person name="Nguyen T."/>
            <person name="Nicol R."/>
            <person name="Nielsen C."/>
            <person name="Nizzari M."/>
            <person name="Norbu C."/>
            <person name="Norbu N."/>
            <person name="O'donnell P."/>
            <person name="Okoawo O."/>
            <person name="O'leary S."/>
            <person name="Omotosho B."/>
            <person name="O'neill K."/>
            <person name="Osman S."/>
            <person name="Parker S."/>
            <person name="Perrin D."/>
            <person name="Phunkhang P."/>
            <person name="Piqani B."/>
            <person name="Purcell S."/>
            <person name="Rachupka T."/>
            <person name="Ramasamy U."/>
            <person name="Rameau R."/>
            <person name="Ray V."/>
            <person name="Raymond C."/>
            <person name="Retta R."/>
            <person name="Richardson S."/>
            <person name="Rise C."/>
            <person name="Rodriguez J."/>
            <person name="Rogers J."/>
            <person name="Rogov P."/>
            <person name="Rutman M."/>
            <person name="Schupbach R."/>
            <person name="Seaman C."/>
            <person name="Settipalli S."/>
            <person name="Sharpe T."/>
            <person name="Sheridan J."/>
            <person name="Sherpa N."/>
            <person name="Shi J."/>
            <person name="Smirnov S."/>
            <person name="Smith C."/>
            <person name="Sougnez C."/>
            <person name="Spencer B."/>
            <person name="Stalker J."/>
            <person name="Stange-thomann N."/>
            <person name="Stavropoulos S."/>
            <person name="Stetson K."/>
            <person name="Stone C."/>
            <person name="Stone S."/>
            <person name="Stubbs M."/>
            <person name="Talamas J."/>
            <person name="Tchuinga P."/>
            <person name="Tenzing P."/>
            <person name="Tesfaye S."/>
            <person name="Theodore J."/>
            <person name="Thoulutsang Y."/>
            <person name="Topham K."/>
            <person name="Towey S."/>
            <person name="Tsamla T."/>
            <person name="Tsomo N."/>
            <person name="Vallee D."/>
            <person name="Vassiliev H."/>
            <person name="Venkataraman V."/>
            <person name="Vinson J."/>
            <person name="Vo A."/>
            <person name="Wade C."/>
            <person name="Wang S."/>
            <person name="Wangchuk T."/>
            <person name="Wangdi T."/>
            <person name="Whittaker C."/>
            <person name="Wilkinson J."/>
            <person name="Wu Y."/>
            <person name="Wyman D."/>
            <person name="Yadav S."/>
            <person name="Yang S."/>
            <person name="Yang X."/>
            <person name="Yeager S."/>
            <person name="Yee E."/>
            <person name="Young G."/>
            <person name="Zainoun J."/>
            <person name="Zembeck L."/>
            <person name="Zimmer A."/>
            <person name="Zody M."/>
            <person name="Lander E."/>
        </authorList>
    </citation>
    <scope>NUCLEOTIDE SEQUENCE [LARGE SCALE GENOMIC DNA]</scope>
</reference>
<dbReference type="OMA" id="NISATRW"/>
<feature type="domain" description="NFACT RNA-binding" evidence="11">
    <location>
        <begin position="482"/>
        <end position="541"/>
    </location>
</feature>
<dbReference type="eggNOG" id="KOG2030">
    <property type="taxonomic scope" value="Eukaryota"/>
</dbReference>
<dbReference type="PANTHER" id="PTHR15239">
    <property type="entry name" value="NUCLEAR EXPORT MEDIATOR FACTOR NEMF"/>
    <property type="match status" value="1"/>
</dbReference>
<dbReference type="AlphaFoldDB" id="H2YKU7"/>
<evidence type="ECO:0000256" key="3">
    <source>
        <dbReference type="ARBA" id="ARBA00008318"/>
    </source>
</evidence>
<dbReference type="GO" id="GO:0005634">
    <property type="term" value="C:nucleus"/>
    <property type="evidence" value="ECO:0007669"/>
    <property type="project" value="UniProtKB-SubCell"/>
</dbReference>
<evidence type="ECO:0000256" key="5">
    <source>
        <dbReference type="ARBA" id="ARBA00023054"/>
    </source>
</evidence>
<evidence type="ECO:0000256" key="8">
    <source>
        <dbReference type="ARBA" id="ARBA00071447"/>
    </source>
</evidence>
<dbReference type="STRING" id="51511.ENSCSAVP00000005949"/>
<keyword evidence="13" id="KW-1185">Reference proteome</keyword>
<evidence type="ECO:0000256" key="10">
    <source>
        <dbReference type="SAM" id="Coils"/>
    </source>
</evidence>
<dbReference type="InParanoid" id="H2YKU7"/>
<comment type="subcellular location">
    <subcellularLocation>
        <location evidence="2">Cytoplasm</location>
    </subcellularLocation>
    <subcellularLocation>
        <location evidence="1">Nucleus</location>
    </subcellularLocation>
</comment>
<dbReference type="Pfam" id="PF05833">
    <property type="entry name" value="NFACT_N"/>
    <property type="match status" value="1"/>
</dbReference>
<evidence type="ECO:0000256" key="7">
    <source>
        <dbReference type="ARBA" id="ARBA00062982"/>
    </source>
</evidence>
<keyword evidence="6" id="KW-0539">Nucleus</keyword>
<dbReference type="InterPro" id="IPR008532">
    <property type="entry name" value="NFACT_RNA-bd"/>
</dbReference>
<dbReference type="GeneTree" id="ENSGT00390000018516"/>
<dbReference type="PANTHER" id="PTHR15239:SF6">
    <property type="entry name" value="RIBOSOME QUALITY CONTROL COMPLEX SUBUNIT NEMF"/>
    <property type="match status" value="1"/>
</dbReference>
<evidence type="ECO:0000313" key="12">
    <source>
        <dbReference type="Ensembl" id="ENSCSAVP00000005949.1"/>
    </source>
</evidence>
<organism evidence="12 13">
    <name type="scientific">Ciona savignyi</name>
    <name type="common">Pacific transparent sea squirt</name>
    <dbReference type="NCBI Taxonomy" id="51511"/>
    <lineage>
        <taxon>Eukaryota</taxon>
        <taxon>Metazoa</taxon>
        <taxon>Chordata</taxon>
        <taxon>Tunicata</taxon>
        <taxon>Ascidiacea</taxon>
        <taxon>Phlebobranchia</taxon>
        <taxon>Cionidae</taxon>
        <taxon>Ciona</taxon>
    </lineage>
</organism>
<dbReference type="Ensembl" id="ENSCSAVT00000006024.1">
    <property type="protein sequence ID" value="ENSCSAVP00000005949.1"/>
    <property type="gene ID" value="ENSCSAVG00000003544.1"/>
</dbReference>
<feature type="coiled-coil region" evidence="10">
    <location>
        <begin position="296"/>
        <end position="333"/>
    </location>
</feature>
<dbReference type="FunFam" id="2.30.310.10:FF:000001">
    <property type="entry name" value="Nuclear export mediator factor Nemf"/>
    <property type="match status" value="1"/>
</dbReference>
<dbReference type="HOGENOM" id="CLU_003612_2_0_1"/>
<evidence type="ECO:0000256" key="9">
    <source>
        <dbReference type="ARBA" id="ARBA00076869"/>
    </source>
</evidence>